<dbReference type="Proteomes" id="UP000565441">
    <property type="component" value="Unassembled WGS sequence"/>
</dbReference>
<organism evidence="1 2">
    <name type="scientific">Tricholomella constricta</name>
    <dbReference type="NCBI Taxonomy" id="117010"/>
    <lineage>
        <taxon>Eukaryota</taxon>
        <taxon>Fungi</taxon>
        <taxon>Dikarya</taxon>
        <taxon>Basidiomycota</taxon>
        <taxon>Agaricomycotina</taxon>
        <taxon>Agaricomycetes</taxon>
        <taxon>Agaricomycetidae</taxon>
        <taxon>Agaricales</taxon>
        <taxon>Tricholomatineae</taxon>
        <taxon>Lyophyllaceae</taxon>
        <taxon>Tricholomella</taxon>
    </lineage>
</organism>
<sequence length="185" mass="20965">MVDAFGRLPVRYRQWKSFFFKDSYIPTIWVHESTHLVDALAIPVNGARFSQSQTWIDAINLDPKVPDPYSNTNVVEDFAQVANMAMFDRVSPNGISSVEPNWVEVFHQLASAELILSDNVLPGGFCTRRWADSTIVAMPLRTTSDRVAKKPAYMPKNINATNVEEAVIVFESPDMPIIRDTWHHT</sequence>
<accession>A0A8H5H335</accession>
<dbReference type="SUPFAM" id="SSF55486">
    <property type="entry name" value="Metalloproteases ('zincins'), catalytic domain"/>
    <property type="match status" value="1"/>
</dbReference>
<evidence type="ECO:0000313" key="2">
    <source>
        <dbReference type="Proteomes" id="UP000565441"/>
    </source>
</evidence>
<dbReference type="EMBL" id="JAACJP010000031">
    <property type="protein sequence ID" value="KAF5375904.1"/>
    <property type="molecule type" value="Genomic_DNA"/>
</dbReference>
<reference evidence="1 2" key="1">
    <citation type="journal article" date="2020" name="ISME J.">
        <title>Uncovering the hidden diversity of litter-decomposition mechanisms in mushroom-forming fungi.</title>
        <authorList>
            <person name="Floudas D."/>
            <person name="Bentzer J."/>
            <person name="Ahren D."/>
            <person name="Johansson T."/>
            <person name="Persson P."/>
            <person name="Tunlid A."/>
        </authorList>
    </citation>
    <scope>NUCLEOTIDE SEQUENCE [LARGE SCALE GENOMIC DNA]</scope>
    <source>
        <strain evidence="1 2">CBS 661.87</strain>
    </source>
</reference>
<gene>
    <name evidence="1" type="ORF">D9615_008167</name>
</gene>
<keyword evidence="2" id="KW-1185">Reference proteome</keyword>
<proteinExistence type="predicted"/>
<name>A0A8H5H335_9AGAR</name>
<evidence type="ECO:0000313" key="1">
    <source>
        <dbReference type="EMBL" id="KAF5375904.1"/>
    </source>
</evidence>
<protein>
    <submittedName>
        <fullName evidence="1">Uncharacterized protein</fullName>
    </submittedName>
</protein>
<dbReference type="OrthoDB" id="3046848at2759"/>
<comment type="caution">
    <text evidence="1">The sequence shown here is derived from an EMBL/GenBank/DDBJ whole genome shotgun (WGS) entry which is preliminary data.</text>
</comment>
<dbReference type="AlphaFoldDB" id="A0A8H5H335"/>